<evidence type="ECO:0000256" key="1">
    <source>
        <dbReference type="ARBA" id="ARBA00022801"/>
    </source>
</evidence>
<organism evidence="4">
    <name type="scientific">bioreactor metagenome</name>
    <dbReference type="NCBI Taxonomy" id="1076179"/>
    <lineage>
        <taxon>unclassified sequences</taxon>
        <taxon>metagenomes</taxon>
        <taxon>ecological metagenomes</taxon>
    </lineage>
</organism>
<dbReference type="PANTHER" id="PTHR47964">
    <property type="entry name" value="ATP-DEPENDENT DNA HELICASE HOMOLOG RECG, CHLOROPLASTIC"/>
    <property type="match status" value="1"/>
</dbReference>
<dbReference type="InterPro" id="IPR037235">
    <property type="entry name" value="TRCF-like_C_D7"/>
</dbReference>
<comment type="caution">
    <text evidence="4">The sequence shown here is derived from an EMBL/GenBank/DDBJ whole genome shotgun (WGS) entry which is preliminary data.</text>
</comment>
<dbReference type="InterPro" id="IPR027417">
    <property type="entry name" value="P-loop_NTPase"/>
</dbReference>
<dbReference type="SMART" id="SM00982">
    <property type="entry name" value="TRCF"/>
    <property type="match status" value="1"/>
</dbReference>
<dbReference type="Pfam" id="PF03461">
    <property type="entry name" value="TRCF"/>
    <property type="match status" value="1"/>
</dbReference>
<dbReference type="SUPFAM" id="SSF143517">
    <property type="entry name" value="TRCF domain-like"/>
    <property type="match status" value="1"/>
</dbReference>
<dbReference type="Gene3D" id="3.90.1150.50">
    <property type="entry name" value="Transcription-repair-coupling factor, D7 domain"/>
    <property type="match status" value="1"/>
</dbReference>
<dbReference type="SUPFAM" id="SSF52540">
    <property type="entry name" value="P-loop containing nucleoside triphosphate hydrolases"/>
    <property type="match status" value="1"/>
</dbReference>
<dbReference type="InterPro" id="IPR005118">
    <property type="entry name" value="TRCF_C"/>
</dbReference>
<dbReference type="InterPro" id="IPR001650">
    <property type="entry name" value="Helicase_C-like"/>
</dbReference>
<keyword evidence="1 4" id="KW-0378">Hydrolase</keyword>
<name>A0A645BZQ1_9ZZZZ</name>
<dbReference type="EMBL" id="VSSQ01023660">
    <property type="protein sequence ID" value="MPM70745.1"/>
    <property type="molecule type" value="Genomic_DNA"/>
</dbReference>
<keyword evidence="2" id="KW-0347">Helicase</keyword>
<dbReference type="GO" id="GO:0003678">
    <property type="term" value="F:DNA helicase activity"/>
    <property type="evidence" value="ECO:0007669"/>
    <property type="project" value="TreeGrafter"/>
</dbReference>
<dbReference type="InterPro" id="IPR047112">
    <property type="entry name" value="RecG/Mfd"/>
</dbReference>
<dbReference type="GO" id="GO:0006281">
    <property type="term" value="P:DNA repair"/>
    <property type="evidence" value="ECO:0007669"/>
    <property type="project" value="InterPro"/>
</dbReference>
<keyword evidence="2" id="KW-0547">Nucleotide-binding</keyword>
<feature type="domain" description="Helicase C-terminal" evidence="3">
    <location>
        <begin position="1"/>
        <end position="98"/>
    </location>
</feature>
<evidence type="ECO:0000256" key="2">
    <source>
        <dbReference type="ARBA" id="ARBA00022806"/>
    </source>
</evidence>
<dbReference type="AlphaFoldDB" id="A0A645BZQ1"/>
<reference evidence="4" key="1">
    <citation type="submission" date="2019-08" db="EMBL/GenBank/DDBJ databases">
        <authorList>
            <person name="Kucharzyk K."/>
            <person name="Murdoch R.W."/>
            <person name="Higgins S."/>
            <person name="Loffler F."/>
        </authorList>
    </citation>
    <scope>NUCLEOTIDE SEQUENCE</scope>
</reference>
<gene>
    <name evidence="4" type="primary">mfd_34</name>
    <name evidence="4" type="ORF">SDC9_117705</name>
</gene>
<keyword evidence="2" id="KW-0067">ATP-binding</keyword>
<evidence type="ECO:0000313" key="4">
    <source>
        <dbReference type="EMBL" id="MPM70745.1"/>
    </source>
</evidence>
<dbReference type="PANTHER" id="PTHR47964:SF1">
    <property type="entry name" value="ATP-DEPENDENT DNA HELICASE HOMOLOG RECG, CHLOROPLASTIC"/>
    <property type="match status" value="1"/>
</dbReference>
<dbReference type="PROSITE" id="PS51194">
    <property type="entry name" value="HELICASE_CTER"/>
    <property type="match status" value="1"/>
</dbReference>
<evidence type="ECO:0000259" key="3">
    <source>
        <dbReference type="PROSITE" id="PS51194"/>
    </source>
</evidence>
<dbReference type="GO" id="GO:0016787">
    <property type="term" value="F:hydrolase activity"/>
    <property type="evidence" value="ECO:0007669"/>
    <property type="project" value="UniProtKB-KW"/>
</dbReference>
<protein>
    <submittedName>
        <fullName evidence="4">Transcription-repair-coupling factor</fullName>
        <ecNumber evidence="4">3.6.4.-</ecNumber>
    </submittedName>
</protein>
<dbReference type="EC" id="3.6.4.-" evidence="4"/>
<proteinExistence type="predicted"/>
<accession>A0A645BZQ1</accession>
<dbReference type="Pfam" id="PF00271">
    <property type="entry name" value="Helicase_C"/>
    <property type="match status" value="1"/>
</dbReference>
<sequence length="295" mass="33208">MAQFSRGEIDVLLCTSIIESGLDIPNANTLIVDRGDTFGLAQLYQLRGRVGRGAQRAYAYFFRHRKKAPTPEGQERLETIAENTQLGAGYSIAMRDLEMRGAGEMLGIRQSGYIASVGFHLYARMLNQAVQELKKTQKSVDANVDEAFGISAAYIPVSVDLPLAVALPSEYVTDQTLRLQLYRRMANLRDETELDALEEEFIDRFGPYSEPVQNLLYQIRVKLRAEKAGLAAVSVESDQLVLRFPNLPAGVSSRDLRQFRSDVRVGKNAYWMPFNELTEGWREHLLDVLSDIMPK</sequence>
<dbReference type="Gene3D" id="3.40.50.300">
    <property type="entry name" value="P-loop containing nucleotide triphosphate hydrolases"/>
    <property type="match status" value="1"/>
</dbReference>